<evidence type="ECO:0000313" key="3">
    <source>
        <dbReference type="EMBL" id="MFD3001786.1"/>
    </source>
</evidence>
<evidence type="ECO:0000313" key="4">
    <source>
        <dbReference type="Proteomes" id="UP001597641"/>
    </source>
</evidence>
<keyword evidence="1" id="KW-1133">Transmembrane helix</keyword>
<keyword evidence="1" id="KW-0812">Transmembrane</keyword>
<feature type="transmembrane region" description="Helical" evidence="1">
    <location>
        <begin position="140"/>
        <end position="160"/>
    </location>
</feature>
<dbReference type="InterPro" id="IPR003675">
    <property type="entry name" value="Rce1/LyrA-like_dom"/>
</dbReference>
<keyword evidence="4" id="KW-1185">Reference proteome</keyword>
<accession>A0ABW6BW57</accession>
<dbReference type="EC" id="3.4.-.-" evidence="3"/>
<gene>
    <name evidence="3" type="ORF">ACFS7Z_15540</name>
</gene>
<feature type="domain" description="CAAX prenyl protease 2/Lysostaphin resistance protein A-like" evidence="2">
    <location>
        <begin position="109"/>
        <end position="201"/>
    </location>
</feature>
<keyword evidence="1" id="KW-0472">Membrane</keyword>
<dbReference type="GO" id="GO:0016787">
    <property type="term" value="F:hydrolase activity"/>
    <property type="evidence" value="ECO:0007669"/>
    <property type="project" value="UniProtKB-KW"/>
</dbReference>
<evidence type="ECO:0000256" key="1">
    <source>
        <dbReference type="SAM" id="Phobius"/>
    </source>
</evidence>
<proteinExistence type="predicted"/>
<evidence type="ECO:0000259" key="2">
    <source>
        <dbReference type="Pfam" id="PF02517"/>
    </source>
</evidence>
<comment type="caution">
    <text evidence="3">The sequence shown here is derived from an EMBL/GenBank/DDBJ whole genome shotgun (WGS) entry which is preliminary data.</text>
</comment>
<feature type="transmembrane region" description="Helical" evidence="1">
    <location>
        <begin position="188"/>
        <end position="208"/>
    </location>
</feature>
<feature type="transmembrane region" description="Helical" evidence="1">
    <location>
        <begin position="166"/>
        <end position="183"/>
    </location>
</feature>
<keyword evidence="3" id="KW-0378">Hydrolase</keyword>
<dbReference type="EMBL" id="JBHUOX010000011">
    <property type="protein sequence ID" value="MFD3001786.1"/>
    <property type="molecule type" value="Genomic_DNA"/>
</dbReference>
<dbReference type="RefSeq" id="WP_377486305.1">
    <property type="nucleotide sequence ID" value="NZ_JBHUOX010000011.1"/>
</dbReference>
<reference evidence="4" key="1">
    <citation type="journal article" date="2019" name="Int. J. Syst. Evol. Microbiol.">
        <title>The Global Catalogue of Microorganisms (GCM) 10K type strain sequencing project: providing services to taxonomists for standard genome sequencing and annotation.</title>
        <authorList>
            <consortium name="The Broad Institute Genomics Platform"/>
            <consortium name="The Broad Institute Genome Sequencing Center for Infectious Disease"/>
            <person name="Wu L."/>
            <person name="Ma J."/>
        </authorList>
    </citation>
    <scope>NUCLEOTIDE SEQUENCE [LARGE SCALE GENOMIC DNA]</scope>
    <source>
        <strain evidence="4">KCTC 23984</strain>
    </source>
</reference>
<feature type="transmembrane region" description="Helical" evidence="1">
    <location>
        <begin position="107"/>
        <end position="128"/>
    </location>
</feature>
<dbReference type="Proteomes" id="UP001597641">
    <property type="component" value="Unassembled WGS sequence"/>
</dbReference>
<protein>
    <submittedName>
        <fullName evidence="3">CPBP family intramembrane glutamic endopeptidase</fullName>
        <ecNumber evidence="3">3.4.-.-</ecNumber>
    </submittedName>
</protein>
<dbReference type="Pfam" id="PF02517">
    <property type="entry name" value="Rce1-like"/>
    <property type="match status" value="1"/>
</dbReference>
<feature type="transmembrane region" description="Helical" evidence="1">
    <location>
        <begin position="40"/>
        <end position="59"/>
    </location>
</feature>
<feature type="transmembrane region" description="Helical" evidence="1">
    <location>
        <begin position="16"/>
        <end position="34"/>
    </location>
</feature>
<feature type="transmembrane region" description="Helical" evidence="1">
    <location>
        <begin position="80"/>
        <end position="101"/>
    </location>
</feature>
<name>A0ABW6BW57_9BACT</name>
<organism evidence="3 4">
    <name type="scientific">Pontibacter toksunensis</name>
    <dbReference type="NCBI Taxonomy" id="1332631"/>
    <lineage>
        <taxon>Bacteria</taxon>
        <taxon>Pseudomonadati</taxon>
        <taxon>Bacteroidota</taxon>
        <taxon>Cytophagia</taxon>
        <taxon>Cytophagales</taxon>
        <taxon>Hymenobacteraceae</taxon>
        <taxon>Pontibacter</taxon>
    </lineage>
</organism>
<sequence length="213" mass="23994">MNGQSKTEKLESKSPLLLSLLILPLTFASFFFLPQVLGKTAGYLASFSIYWLYCLLHGMQLKGNNLAKLYTWPPLTRQNVLLLLLCFVPVLGAFSGAFLTFYHHLNLTLYLILAAAALVNGFVEEFYWRGAFISRYKQHMGLAFVFPATLFGLWHISVYAAHGVSYQGGFLPLVGGLWGYVVYKQQRVLAPTIAHILTNFFAFSGLLVENWVR</sequence>